<reference evidence="1 2" key="1">
    <citation type="submission" date="2018-06" db="EMBL/GenBank/DDBJ databases">
        <title>A transcriptomic atlas of mushroom development highlights an independent origin of complex multicellularity.</title>
        <authorList>
            <consortium name="DOE Joint Genome Institute"/>
            <person name="Krizsan K."/>
            <person name="Almasi E."/>
            <person name="Merenyi Z."/>
            <person name="Sahu N."/>
            <person name="Viragh M."/>
            <person name="Koszo T."/>
            <person name="Mondo S."/>
            <person name="Kiss B."/>
            <person name="Balint B."/>
            <person name="Kues U."/>
            <person name="Barry K."/>
            <person name="Hegedus J.C."/>
            <person name="Henrissat B."/>
            <person name="Johnson J."/>
            <person name="Lipzen A."/>
            <person name="Ohm R."/>
            <person name="Nagy I."/>
            <person name="Pangilinan J."/>
            <person name="Yan J."/>
            <person name="Xiong Y."/>
            <person name="Grigoriev I.V."/>
            <person name="Hibbett D.S."/>
            <person name="Nagy L.G."/>
        </authorList>
    </citation>
    <scope>NUCLEOTIDE SEQUENCE [LARGE SCALE GENOMIC DNA]</scope>
    <source>
        <strain evidence="1 2">SZMC22713</strain>
    </source>
</reference>
<dbReference type="Proteomes" id="UP000294933">
    <property type="component" value="Unassembled WGS sequence"/>
</dbReference>
<keyword evidence="2" id="KW-1185">Reference proteome</keyword>
<name>A0A4Y7PQ59_9AGAM</name>
<organism evidence="1 2">
    <name type="scientific">Rickenella mellea</name>
    <dbReference type="NCBI Taxonomy" id="50990"/>
    <lineage>
        <taxon>Eukaryota</taxon>
        <taxon>Fungi</taxon>
        <taxon>Dikarya</taxon>
        <taxon>Basidiomycota</taxon>
        <taxon>Agaricomycotina</taxon>
        <taxon>Agaricomycetes</taxon>
        <taxon>Hymenochaetales</taxon>
        <taxon>Rickenellaceae</taxon>
        <taxon>Rickenella</taxon>
    </lineage>
</organism>
<dbReference type="AlphaFoldDB" id="A0A4Y7PQ59"/>
<sequence>MHSTVLDDMFSLPRSHSDMVDLTFDGLPIVETSDNDEDFTHLMLFFYNQRYYIRDHTRASPHGYEISDGRLAR</sequence>
<evidence type="ECO:0000313" key="1">
    <source>
        <dbReference type="EMBL" id="TDL16709.1"/>
    </source>
</evidence>
<dbReference type="EMBL" id="ML170237">
    <property type="protein sequence ID" value="TDL16709.1"/>
    <property type="molecule type" value="Genomic_DNA"/>
</dbReference>
<proteinExistence type="predicted"/>
<accession>A0A4Y7PQ59</accession>
<evidence type="ECO:0000313" key="2">
    <source>
        <dbReference type="Proteomes" id="UP000294933"/>
    </source>
</evidence>
<gene>
    <name evidence="1" type="ORF">BD410DRAFT_795109</name>
</gene>
<evidence type="ECO:0008006" key="3">
    <source>
        <dbReference type="Google" id="ProtNLM"/>
    </source>
</evidence>
<dbReference type="VEuPathDB" id="FungiDB:BD410DRAFT_795109"/>
<protein>
    <recommendedName>
        <fullName evidence="3">BTB domain-containing protein</fullName>
    </recommendedName>
</protein>